<keyword evidence="2" id="KW-1185">Reference proteome</keyword>
<comment type="caution">
    <text evidence="1">The sequence shown here is derived from an EMBL/GenBank/DDBJ whole genome shotgun (WGS) entry which is preliminary data.</text>
</comment>
<sequence>MGKQDKATMREVVDLASKGILKLSVGRMVRLHEGIELIRQLERGVASTVRP</sequence>
<organism evidence="1 2">
    <name type="scientific">Dyella acidisoli</name>
    <dbReference type="NCBI Taxonomy" id="1867834"/>
    <lineage>
        <taxon>Bacteria</taxon>
        <taxon>Pseudomonadati</taxon>
        <taxon>Pseudomonadota</taxon>
        <taxon>Gammaproteobacteria</taxon>
        <taxon>Lysobacterales</taxon>
        <taxon>Rhodanobacteraceae</taxon>
        <taxon>Dyella</taxon>
    </lineage>
</organism>
<reference evidence="2" key="1">
    <citation type="journal article" date="2019" name="Int. J. Syst. Evol. Microbiol.">
        <title>The Global Catalogue of Microorganisms (GCM) 10K type strain sequencing project: providing services to taxonomists for standard genome sequencing and annotation.</title>
        <authorList>
            <consortium name="The Broad Institute Genomics Platform"/>
            <consortium name="The Broad Institute Genome Sequencing Center for Infectious Disease"/>
            <person name="Wu L."/>
            <person name="Ma J."/>
        </authorList>
    </citation>
    <scope>NUCLEOTIDE SEQUENCE [LARGE SCALE GENOMIC DNA]</scope>
    <source>
        <strain evidence="2">NBRC 111980</strain>
    </source>
</reference>
<protein>
    <submittedName>
        <fullName evidence="1">Uncharacterized protein</fullName>
    </submittedName>
</protein>
<name>A0ABQ5XIT3_9GAMM</name>
<proteinExistence type="predicted"/>
<evidence type="ECO:0000313" key="1">
    <source>
        <dbReference type="EMBL" id="GLQ91616.1"/>
    </source>
</evidence>
<accession>A0ABQ5XIT3</accession>
<dbReference type="EMBL" id="BSOB01000005">
    <property type="protein sequence ID" value="GLQ91616.1"/>
    <property type="molecule type" value="Genomic_DNA"/>
</dbReference>
<gene>
    <name evidence="1" type="ORF">GCM10007901_05660</name>
</gene>
<evidence type="ECO:0000313" key="2">
    <source>
        <dbReference type="Proteomes" id="UP001156670"/>
    </source>
</evidence>
<dbReference type="Proteomes" id="UP001156670">
    <property type="component" value="Unassembled WGS sequence"/>
</dbReference>